<dbReference type="OrthoDB" id="3598281at2759"/>
<dbReference type="STRING" id="1209931.A0A135V9I9"/>
<dbReference type="Proteomes" id="UP000070121">
    <property type="component" value="Unassembled WGS sequence"/>
</dbReference>
<accession>A0A135V9I9</accession>
<evidence type="ECO:0000256" key="1">
    <source>
        <dbReference type="SAM" id="MobiDB-lite"/>
    </source>
</evidence>
<evidence type="ECO:0000313" key="3">
    <source>
        <dbReference type="Proteomes" id="UP000070121"/>
    </source>
</evidence>
<feature type="region of interest" description="Disordered" evidence="1">
    <location>
        <begin position="45"/>
        <end position="73"/>
    </location>
</feature>
<comment type="caution">
    <text evidence="2">The sequence shown here is derived from an EMBL/GenBank/DDBJ whole genome shotgun (WGS) entry which is preliminary data.</text>
</comment>
<proteinExistence type="predicted"/>
<dbReference type="PANTHER" id="PTHR36681">
    <property type="entry name" value="NUCLEAR GTPASE, GERMINAL CENTER-ASSOCIATED, TANDEM DUPLICATE 3"/>
    <property type="match status" value="1"/>
</dbReference>
<reference evidence="2 3" key="1">
    <citation type="submission" date="2014-02" db="EMBL/GenBank/DDBJ databases">
        <title>The genome sequence of Colletotrichum salicis CBS 607.94.</title>
        <authorList>
            <person name="Baroncelli R."/>
            <person name="Thon M.R."/>
        </authorList>
    </citation>
    <scope>NUCLEOTIDE SEQUENCE [LARGE SCALE GENOMIC DNA]</scope>
    <source>
        <strain evidence="2 3">CBS 607.94</strain>
    </source>
</reference>
<dbReference type="PANTHER" id="PTHR36681:SF3">
    <property type="entry name" value="NUCLEAR GTPASE, GERMINAL CENTER-ASSOCIATED, TANDEM DUPLICATE 3"/>
    <property type="match status" value="1"/>
</dbReference>
<evidence type="ECO:0000313" key="2">
    <source>
        <dbReference type="EMBL" id="KXH69111.1"/>
    </source>
</evidence>
<keyword evidence="3" id="KW-1185">Reference proteome</keyword>
<sequence>MTISSGIESMKSKLDKDTKTTWGQIQALGRRIMALEKELMVVRGRRKTSRASTSSVDAGRAAKRARTEPPVKQAEKAVFNTPTGLINDYVLDSDPIAQKHEELAELKQDKRELMDEVHARLIRRRNKLCRDAVRKHLARGFKDLDRQDSSNSDGHGLADGTLVYQGMQGLVANNDDDTPGFDTEEDTDTPQLQAHAQKLTEELRIAKYQEILNNICQILNSIAIWAQDTAETTATIDGERLKGMWVRFNAVEDYRDKLHLAAETVLYEEMKRLSSAASRTAVPTAISWGNMNFSTLKATFRRRGTWRSNNFNEDLLRPITDNLTETWANFFQFSIPGVLGNFSVSATR</sequence>
<organism evidence="2 3">
    <name type="scientific">Colletotrichum salicis</name>
    <dbReference type="NCBI Taxonomy" id="1209931"/>
    <lineage>
        <taxon>Eukaryota</taxon>
        <taxon>Fungi</taxon>
        <taxon>Dikarya</taxon>
        <taxon>Ascomycota</taxon>
        <taxon>Pezizomycotina</taxon>
        <taxon>Sordariomycetes</taxon>
        <taxon>Hypocreomycetidae</taxon>
        <taxon>Glomerellales</taxon>
        <taxon>Glomerellaceae</taxon>
        <taxon>Colletotrichum</taxon>
        <taxon>Colletotrichum acutatum species complex</taxon>
    </lineage>
</organism>
<gene>
    <name evidence="2" type="ORF">CSAL01_01473</name>
</gene>
<name>A0A135V9I9_9PEZI</name>
<dbReference type="AlphaFoldDB" id="A0A135V9I9"/>
<protein>
    <submittedName>
        <fullName evidence="2">Uncharacterized protein</fullName>
    </submittedName>
</protein>
<dbReference type="EMBL" id="JFFI01000164">
    <property type="protein sequence ID" value="KXH69111.1"/>
    <property type="molecule type" value="Genomic_DNA"/>
</dbReference>